<proteinExistence type="predicted"/>
<name>A0AAQ3R807_9PEZI</name>
<dbReference type="Proteomes" id="UP001303373">
    <property type="component" value="Chromosome 14"/>
</dbReference>
<evidence type="ECO:0000313" key="3">
    <source>
        <dbReference type="Proteomes" id="UP001303373"/>
    </source>
</evidence>
<feature type="compositionally biased region" description="Low complexity" evidence="1">
    <location>
        <begin position="339"/>
        <end position="355"/>
    </location>
</feature>
<sequence length="659" mass="72285">MSSSLRSDFSIEMTSPFGYNYNGQIPKTPEHLQDLPSVLDQQPPPPPRQTFKLRRKRVSAVFQEPEVVSDTVIPTIEMSEAVSEMSSPLLHPTPTHGLLVPLPSIQRLVTPPKTPMSRTPHNLFASHTPNSANEWSLINDSRNRQGFERAGSIGSSFSDSSISSCGSSAFSAPNGGCTSPDDETIDPFVEEGSPSKVGPFIFSHVPKHDSPSAKRVKTHRDVKWTQPMDDHLWLTYMQYLADPRVTPFKMLPGTCPPLGVCSRVASKARRTWSQHRATPGLDTVMATDFMREGSPDTIRPDVKQPQWPRSDSATRRRLRTLCKRKPSLSAHYQRLLRTRSPSPFLSSSSAPSRASEPPPQQPASFSSRDLNVSLVAATAPSMQPEGPLAQLAADRDPRPQSSSSSKRDSRPADWFARIGRSQAHQKSLSLQSGLNLEAPSPRRPISLASPFDVDRTHLLQSMAATKSLGRTDFDRKNGHGKTPSLDAPVELSGAPTFPRSLKRRFRCDEEKPRRPAIQDVFGNSATEDSLIIARNRGFSTGAVRASDNLSRLFTPPAPPAPARTPPPVLPAPSTDFPMPEAPAIPVADPFSDAIPFGCRSAPRRLAEPIPRLGSPFVENAPSDRQFNTFPRSYVPSVSNPQPFQQRLRQLAAQASTSTN</sequence>
<reference evidence="2 3" key="1">
    <citation type="submission" date="2023-11" db="EMBL/GenBank/DDBJ databases">
        <title>An acidophilic fungus is an integral part of prey digestion in a carnivorous sundew plant.</title>
        <authorList>
            <person name="Tsai I.J."/>
        </authorList>
    </citation>
    <scope>NUCLEOTIDE SEQUENCE [LARGE SCALE GENOMIC DNA]</scope>
    <source>
        <strain evidence="2">169a</strain>
    </source>
</reference>
<feature type="region of interest" description="Disordered" evidence="1">
    <location>
        <begin position="613"/>
        <end position="659"/>
    </location>
</feature>
<accession>A0AAQ3R807</accession>
<feature type="region of interest" description="Disordered" evidence="1">
    <location>
        <begin position="291"/>
        <end position="315"/>
    </location>
</feature>
<protein>
    <submittedName>
        <fullName evidence="2">Uncharacterized protein</fullName>
    </submittedName>
</protein>
<feature type="region of interest" description="Disordered" evidence="1">
    <location>
        <begin position="470"/>
        <end position="496"/>
    </location>
</feature>
<feature type="region of interest" description="Disordered" evidence="1">
    <location>
        <begin position="330"/>
        <end position="366"/>
    </location>
</feature>
<feature type="region of interest" description="Disordered" evidence="1">
    <location>
        <begin position="378"/>
        <end position="412"/>
    </location>
</feature>
<feature type="compositionally biased region" description="Low complexity" evidence="1">
    <location>
        <begin position="644"/>
        <end position="659"/>
    </location>
</feature>
<feature type="compositionally biased region" description="Basic and acidic residues" evidence="1">
    <location>
        <begin position="291"/>
        <end position="302"/>
    </location>
</feature>
<dbReference type="EMBL" id="CP138593">
    <property type="protein sequence ID" value="WPH04881.1"/>
    <property type="molecule type" value="Genomic_DNA"/>
</dbReference>
<dbReference type="AlphaFoldDB" id="A0AAQ3R807"/>
<gene>
    <name evidence="2" type="ORF">R9X50_00777800</name>
</gene>
<evidence type="ECO:0000313" key="2">
    <source>
        <dbReference type="EMBL" id="WPH04881.1"/>
    </source>
</evidence>
<feature type="region of interest" description="Disordered" evidence="1">
    <location>
        <begin position="20"/>
        <end position="50"/>
    </location>
</feature>
<evidence type="ECO:0000256" key="1">
    <source>
        <dbReference type="SAM" id="MobiDB-lite"/>
    </source>
</evidence>
<feature type="compositionally biased region" description="Polar residues" evidence="1">
    <location>
        <begin position="622"/>
        <end position="643"/>
    </location>
</feature>
<organism evidence="2 3">
    <name type="scientific">Acrodontium crateriforme</name>
    <dbReference type="NCBI Taxonomy" id="150365"/>
    <lineage>
        <taxon>Eukaryota</taxon>
        <taxon>Fungi</taxon>
        <taxon>Dikarya</taxon>
        <taxon>Ascomycota</taxon>
        <taxon>Pezizomycotina</taxon>
        <taxon>Dothideomycetes</taxon>
        <taxon>Dothideomycetidae</taxon>
        <taxon>Mycosphaerellales</taxon>
        <taxon>Teratosphaeriaceae</taxon>
        <taxon>Acrodontium</taxon>
    </lineage>
</organism>
<keyword evidence="3" id="KW-1185">Reference proteome</keyword>